<sequence>MQYSEISFAWHILTCFALQTQSYLLNMPNAVKNGFSTTRYK</sequence>
<evidence type="ECO:0000313" key="1">
    <source>
        <dbReference type="EMBL" id="SPS06468.1"/>
    </source>
</evidence>
<dbReference type="AlphaFoldDB" id="A0A2X0QY81"/>
<organism evidence="1">
    <name type="scientific">Candidatus Nitrotoga fabula</name>
    <dbReference type="NCBI Taxonomy" id="2182327"/>
    <lineage>
        <taxon>Bacteria</taxon>
        <taxon>Pseudomonadati</taxon>
        <taxon>Pseudomonadota</taxon>
        <taxon>Betaproteobacteria</taxon>
        <taxon>Nitrosomonadales</taxon>
        <taxon>Gallionellaceae</taxon>
        <taxon>Candidatus Nitrotoga</taxon>
    </lineage>
</organism>
<protein>
    <submittedName>
        <fullName evidence="1">Uncharacterized protein</fullName>
    </submittedName>
</protein>
<accession>A0A2X0QY81</accession>
<dbReference type="EMBL" id="LS423452">
    <property type="protein sequence ID" value="SPS06468.1"/>
    <property type="molecule type" value="Genomic_DNA"/>
</dbReference>
<name>A0A2X0QY81_9PROT</name>
<proteinExistence type="predicted"/>
<gene>
    <name evidence="1" type="ORF">NITFAB_2061</name>
</gene>
<reference evidence="1" key="1">
    <citation type="submission" date="2018-05" db="EMBL/GenBank/DDBJ databases">
        <authorList>
            <person name="Lanie J.A."/>
            <person name="Ng W.-L."/>
            <person name="Kazmierczak K.M."/>
            <person name="Andrzejewski T.M."/>
            <person name="Davidsen T.M."/>
            <person name="Wayne K.J."/>
            <person name="Tettelin H."/>
            <person name="Glass J.I."/>
            <person name="Rusch D."/>
            <person name="Podicherti R."/>
            <person name="Tsui H.-C.T."/>
            <person name="Winkler M.E."/>
        </authorList>
    </citation>
    <scope>NUCLEOTIDE SEQUENCE</scope>
    <source>
        <strain evidence="1">KNB</strain>
    </source>
</reference>